<dbReference type="Proteomes" id="UP000077202">
    <property type="component" value="Unassembled WGS sequence"/>
</dbReference>
<evidence type="ECO:0000313" key="1">
    <source>
        <dbReference type="EMBL" id="OAE29432.1"/>
    </source>
</evidence>
<evidence type="ECO:0000313" key="2">
    <source>
        <dbReference type="Proteomes" id="UP000077202"/>
    </source>
</evidence>
<gene>
    <name evidence="1" type="ORF">AXG93_4548s1090</name>
</gene>
<keyword evidence="2" id="KW-1185">Reference proteome</keyword>
<sequence length="169" mass="18587">MVAGRPVHTNDVFLVRYQKQKPSFLSTAAMLEAGQRFVESVECGDMRMTGFRTREGFGEKTRGSQRHKWDPESERTAKAAGNVLAACNGVGDRSVRGWAGSVVGSGRVEAADDDDELVDRWRVRIGRGYGCRQWSECAKGIGKQDNTMWVAIRQGLGNSRASNNDLTSS</sequence>
<name>A0A176WAI4_MARPO</name>
<accession>A0A176WAI4</accession>
<reference evidence="1" key="1">
    <citation type="submission" date="2016-03" db="EMBL/GenBank/DDBJ databases">
        <title>Mechanisms controlling the formation of the plant cell surface in tip-growing cells are functionally conserved among land plants.</title>
        <authorList>
            <person name="Honkanen S."/>
            <person name="Jones V.A."/>
            <person name="Morieri G."/>
            <person name="Champion C."/>
            <person name="Hetherington A.J."/>
            <person name="Kelly S."/>
            <person name="Saint-Marcoux D."/>
            <person name="Proust H."/>
            <person name="Prescott H."/>
            <person name="Dolan L."/>
        </authorList>
    </citation>
    <scope>NUCLEOTIDE SEQUENCE [LARGE SCALE GENOMIC DNA]</scope>
    <source>
        <tissue evidence="1">Whole gametophyte</tissue>
    </source>
</reference>
<dbReference type="EMBL" id="LVLJ01001460">
    <property type="protein sequence ID" value="OAE29432.1"/>
    <property type="molecule type" value="Genomic_DNA"/>
</dbReference>
<comment type="caution">
    <text evidence="1">The sequence shown here is derived from an EMBL/GenBank/DDBJ whole genome shotgun (WGS) entry which is preliminary data.</text>
</comment>
<protein>
    <submittedName>
        <fullName evidence="1">Uncharacterized protein</fullName>
    </submittedName>
</protein>
<dbReference type="AlphaFoldDB" id="A0A176WAI4"/>
<proteinExistence type="predicted"/>
<organism evidence="1 2">
    <name type="scientific">Marchantia polymorpha subsp. ruderalis</name>
    <dbReference type="NCBI Taxonomy" id="1480154"/>
    <lineage>
        <taxon>Eukaryota</taxon>
        <taxon>Viridiplantae</taxon>
        <taxon>Streptophyta</taxon>
        <taxon>Embryophyta</taxon>
        <taxon>Marchantiophyta</taxon>
        <taxon>Marchantiopsida</taxon>
        <taxon>Marchantiidae</taxon>
        <taxon>Marchantiales</taxon>
        <taxon>Marchantiaceae</taxon>
        <taxon>Marchantia</taxon>
    </lineage>
</organism>